<accession>Q6N4F3</accession>
<comment type="subcellular location">
    <subcellularLocation>
        <location evidence="1">Periplasm</location>
    </subcellularLocation>
</comment>
<evidence type="ECO:0000313" key="6">
    <source>
        <dbReference type="EMBL" id="CAE28825.1"/>
    </source>
</evidence>
<dbReference type="AlphaFoldDB" id="Q6N4F3"/>
<protein>
    <submittedName>
        <fullName evidence="6">Possible ABC related periplasmic binding protein</fullName>
    </submittedName>
</protein>
<dbReference type="GO" id="GO:0042918">
    <property type="term" value="P:alkanesulfonate transmembrane transport"/>
    <property type="evidence" value="ECO:0007669"/>
    <property type="project" value="TreeGrafter"/>
</dbReference>
<dbReference type="Gene3D" id="3.40.190.10">
    <property type="entry name" value="Periplasmic binding protein-like II"/>
    <property type="match status" value="2"/>
</dbReference>
<evidence type="ECO:0000256" key="1">
    <source>
        <dbReference type="ARBA" id="ARBA00004418"/>
    </source>
</evidence>
<comment type="similarity">
    <text evidence="2">Belongs to the bacterial solute-binding protein SsuA/TauA family.</text>
</comment>
<organism evidence="6">
    <name type="scientific">Rhodopseudomonas palustris (strain ATCC BAA-98 / CGA009)</name>
    <dbReference type="NCBI Taxonomy" id="258594"/>
    <lineage>
        <taxon>Bacteria</taxon>
        <taxon>Pseudomonadati</taxon>
        <taxon>Pseudomonadota</taxon>
        <taxon>Alphaproteobacteria</taxon>
        <taxon>Hyphomicrobiales</taxon>
        <taxon>Nitrobacteraceae</taxon>
        <taxon>Rhodopseudomonas</taxon>
    </lineage>
</organism>
<sequence>MIRRAALVHKETTMSKSFLLAATLTAALSTVSGAQAACDKMDKVTAAWLPIMQTTAYYVALDQKLFEKACIEIDSAKMESPNQIIDALIAGRADFGPPGAAAGIAMIAESKFPGKLKIFGLQGGGIKVDRINDGLIVKPDSTIKSFADLKGKTLGHVPGIQWRTISRHMVKAAGLDPDKDVKLVDLAVAMQVPAVVGGTADATLSLEPVGSIAVASGKAKRAMTNPVASVIADPFYSGASVMTTKFMTERPDVARRVVAVIDQATDLVNADFNKYKAVLPAYTPIKVDQLDLVAQPYLRGFKDLNDTDVKSYQALVDVFVAEGVVPGPINVREKLLTKADLGE</sequence>
<evidence type="ECO:0000259" key="5">
    <source>
        <dbReference type="Pfam" id="PF09084"/>
    </source>
</evidence>
<evidence type="ECO:0000256" key="3">
    <source>
        <dbReference type="ARBA" id="ARBA00022729"/>
    </source>
</evidence>
<dbReference type="InterPro" id="IPR015168">
    <property type="entry name" value="SsuA/THI5"/>
</dbReference>
<evidence type="ECO:0000256" key="2">
    <source>
        <dbReference type="ARBA" id="ARBA00010742"/>
    </source>
</evidence>
<dbReference type="SUPFAM" id="SSF53850">
    <property type="entry name" value="Periplasmic binding protein-like II"/>
    <property type="match status" value="1"/>
</dbReference>
<feature type="domain" description="SsuA/THI5-like" evidence="5">
    <location>
        <begin position="53"/>
        <end position="268"/>
    </location>
</feature>
<dbReference type="EMBL" id="BX572603">
    <property type="protein sequence ID" value="CAE28825.1"/>
    <property type="molecule type" value="Genomic_DNA"/>
</dbReference>
<gene>
    <name evidence="6" type="ordered locus">RPA3384</name>
</gene>
<dbReference type="GO" id="GO:0042597">
    <property type="term" value="C:periplasmic space"/>
    <property type="evidence" value="ECO:0007669"/>
    <property type="project" value="UniProtKB-SubCell"/>
</dbReference>
<keyword evidence="3 4" id="KW-0732">Signal</keyword>
<name>Q6N4F3_RHOPA</name>
<dbReference type="STRING" id="258594.RPA3384"/>
<proteinExistence type="inferred from homology"/>
<dbReference type="HOGENOM" id="CLU_071304_0_0_5"/>
<evidence type="ECO:0000256" key="4">
    <source>
        <dbReference type="SAM" id="SignalP"/>
    </source>
</evidence>
<dbReference type="eggNOG" id="COG0715">
    <property type="taxonomic scope" value="Bacteria"/>
</dbReference>
<reference evidence="6" key="1">
    <citation type="journal article" date="2004" name="Nat. Biotechnol.">
        <title>Complete genome sequence of the metabolically versatile photosynthetic bacterium Rhodopseudomonas palustris.</title>
        <authorList>
            <person name="Larimer F.W."/>
            <person name="Chain P."/>
            <person name="Hauser L."/>
            <person name="Lamerdin J."/>
            <person name="Malfatti S."/>
            <person name="Do L."/>
            <person name="Land M.L."/>
            <person name="Pelletier D.A."/>
            <person name="Beatty J.T."/>
            <person name="Lang A.S."/>
            <person name="Tabita F.R."/>
            <person name="Gibson J.L."/>
            <person name="Hanson T.E."/>
            <person name="Bobst C."/>
            <person name="Torres J.L."/>
            <person name="Peres C."/>
            <person name="Harrison F.H."/>
            <person name="Gibson J."/>
            <person name="Harwood C.S."/>
        </authorList>
    </citation>
    <scope>NUCLEOTIDE SEQUENCE [LARGE SCALE GENOMIC DNA]</scope>
    <source>
        <strain evidence="6">CGA009</strain>
    </source>
</reference>
<dbReference type="PANTHER" id="PTHR30024:SF47">
    <property type="entry name" value="TAURINE-BINDING PERIPLASMIC PROTEIN"/>
    <property type="match status" value="1"/>
</dbReference>
<feature type="chain" id="PRO_5004277533" evidence="4">
    <location>
        <begin position="37"/>
        <end position="343"/>
    </location>
</feature>
<feature type="signal peptide" evidence="4">
    <location>
        <begin position="1"/>
        <end position="36"/>
    </location>
</feature>
<dbReference type="PANTHER" id="PTHR30024">
    <property type="entry name" value="ALIPHATIC SULFONATES-BINDING PROTEIN-RELATED"/>
    <property type="match status" value="1"/>
</dbReference>
<dbReference type="Pfam" id="PF09084">
    <property type="entry name" value="NMT1"/>
    <property type="match status" value="1"/>
</dbReference>